<dbReference type="EMBL" id="AP027059">
    <property type="protein sequence ID" value="BDU51487.1"/>
    <property type="molecule type" value="Genomic_DNA"/>
</dbReference>
<dbReference type="PROSITE" id="PS51272">
    <property type="entry name" value="SLH"/>
    <property type="match status" value="1"/>
</dbReference>
<dbReference type="RefSeq" id="WP_307904377.1">
    <property type="nucleotide sequence ID" value="NZ_AP027059.1"/>
</dbReference>
<gene>
    <name evidence="2" type="ORF">HLVA_20560</name>
</gene>
<evidence type="ECO:0000313" key="2">
    <source>
        <dbReference type="EMBL" id="BDU51487.1"/>
    </source>
</evidence>
<feature type="domain" description="SLH" evidence="1">
    <location>
        <begin position="21"/>
        <end position="83"/>
    </location>
</feature>
<name>A0AAU9DIQ9_9FUSO</name>
<keyword evidence="3" id="KW-1185">Reference proteome</keyword>
<dbReference type="KEGG" id="haby:HLVA_20560"/>
<dbReference type="Pfam" id="PF00395">
    <property type="entry name" value="SLH"/>
    <property type="match status" value="1"/>
</dbReference>
<dbReference type="Proteomes" id="UP001321582">
    <property type="component" value="Chromosome"/>
</dbReference>
<dbReference type="AlphaFoldDB" id="A0AAU9DIQ9"/>
<evidence type="ECO:0000259" key="1">
    <source>
        <dbReference type="PROSITE" id="PS51272"/>
    </source>
</evidence>
<reference evidence="2 3" key="1">
    <citation type="submission" date="2022-11" db="EMBL/GenBank/DDBJ databases">
        <title>Haliovirga abyssi gen. nov., sp. nov., a mesophilic fermentative bacterium isolated from the Iheya North hydrothermal field and the proposal of Haliovirgaceae fam. nov.</title>
        <authorList>
            <person name="Miyazaki U."/>
            <person name="Tame A."/>
            <person name="Miyazaki J."/>
            <person name="Takai K."/>
            <person name="Sawayama S."/>
            <person name="Kitajima M."/>
            <person name="Okamoto A."/>
            <person name="Nakagawa S."/>
        </authorList>
    </citation>
    <scope>NUCLEOTIDE SEQUENCE [LARGE SCALE GENOMIC DNA]</scope>
    <source>
        <strain evidence="2 3">IC12</strain>
    </source>
</reference>
<accession>A0AAU9DIQ9</accession>
<protein>
    <recommendedName>
        <fullName evidence="1">SLH domain-containing protein</fullName>
    </recommendedName>
</protein>
<proteinExistence type="predicted"/>
<organism evidence="2 3">
    <name type="scientific">Haliovirga abyssi</name>
    <dbReference type="NCBI Taxonomy" id="2996794"/>
    <lineage>
        <taxon>Bacteria</taxon>
        <taxon>Fusobacteriati</taxon>
        <taxon>Fusobacteriota</taxon>
        <taxon>Fusobacteriia</taxon>
        <taxon>Fusobacteriales</taxon>
        <taxon>Haliovirgaceae</taxon>
        <taxon>Haliovirga</taxon>
    </lineage>
</organism>
<evidence type="ECO:0000313" key="3">
    <source>
        <dbReference type="Proteomes" id="UP001321582"/>
    </source>
</evidence>
<dbReference type="InterPro" id="IPR001119">
    <property type="entry name" value="SLH_dom"/>
</dbReference>
<sequence>MKLKIFMILFVIINLLSYAKDDALYKDVSKEHWAYKAIENLVYKGVLTVDSDFFNGEQKITKYELAYYLSKVLNKLDDEKASKDDLLIIENLVYDFSKNLSDFGFNINKYTNKIKDLEKKLNLKTENETKNSKEIENLNLKIKKIESMIKTNNLKNTTSVSSNSTEKQFLSNSNYKLSLDYYISTGDINAKNYNSKYDSELKLYGNNYEFVMGKNSIDNNLVTKLKMDYDIIEKLKLQFYTKGYENKLYSSLGNIEYDNYDITNNEFNSYGLILKNDINIFNLEKNNSVLKIMDKVSTKYADIFLEYIPNEKENNLKYELLGKLSLIKILDDNLKLKLGYTKTNTTETNNMKIYNIIAEYSNFKIGYERKDGKAQFYNKISAETSYEVIKNGFIHYRMNYYDTILDTFINHYIIIENKIYGTNIYIGVNKKSIDEESFNIDTIQSNTTFVLDDFKKNQESTEIYGKIKYDFLKNLNFDIGYKNKKSNIENYNVLYLKLLYELNQNFKTYILYIKSDKDYIDNEKDFFNKDYNLNFDNEDKFIKNNKNGEIRIGMKIEF</sequence>